<protein>
    <submittedName>
        <fullName evidence="1">TerB family tellurite resistance protein</fullName>
    </submittedName>
</protein>
<name>A0ABV0K270_9CYAN</name>
<evidence type="ECO:0000313" key="2">
    <source>
        <dbReference type="Proteomes" id="UP001482513"/>
    </source>
</evidence>
<organism evidence="1 2">
    <name type="scientific">Leptolyngbya subtilissima DQ-A4</name>
    <dbReference type="NCBI Taxonomy" id="2933933"/>
    <lineage>
        <taxon>Bacteria</taxon>
        <taxon>Bacillati</taxon>
        <taxon>Cyanobacteriota</taxon>
        <taxon>Cyanophyceae</taxon>
        <taxon>Leptolyngbyales</taxon>
        <taxon>Leptolyngbyaceae</taxon>
        <taxon>Leptolyngbya group</taxon>
        <taxon>Leptolyngbya</taxon>
    </lineage>
</organism>
<gene>
    <name evidence="1" type="ORF">NC992_08290</name>
</gene>
<dbReference type="RefSeq" id="WP_190696983.1">
    <property type="nucleotide sequence ID" value="NZ_JAMPKX010000002.1"/>
</dbReference>
<reference evidence="1 2" key="1">
    <citation type="submission" date="2022-04" db="EMBL/GenBank/DDBJ databases">
        <title>Positive selection, recombination, and allopatry shape intraspecific diversity of widespread and dominant cyanobacteria.</title>
        <authorList>
            <person name="Wei J."/>
            <person name="Shu W."/>
            <person name="Hu C."/>
        </authorList>
    </citation>
    <scope>NUCLEOTIDE SEQUENCE [LARGE SCALE GENOMIC DNA]</scope>
    <source>
        <strain evidence="1 2">DQ-A4</strain>
    </source>
</reference>
<dbReference type="EMBL" id="JAMPKX010000002">
    <property type="protein sequence ID" value="MEP0946869.1"/>
    <property type="molecule type" value="Genomic_DNA"/>
</dbReference>
<proteinExistence type="predicted"/>
<sequence>MPIQPPLPPSITPSQMTLLRIASTMAWSDGHLADEEVGVMLDQFSRLFASDAKQQAALRDELRDYLMQNLPLEELVPKLTRPAERELVLKLGRQVISASARTPGEELINQQEADAYNRLVSLLNLPDEVVQRIEQDSSSLDTDHDSLIDHLAAELKSFVQGS</sequence>
<keyword evidence="2" id="KW-1185">Reference proteome</keyword>
<accession>A0ABV0K270</accession>
<comment type="caution">
    <text evidence="1">The sequence shown here is derived from an EMBL/GenBank/DDBJ whole genome shotgun (WGS) entry which is preliminary data.</text>
</comment>
<evidence type="ECO:0000313" key="1">
    <source>
        <dbReference type="EMBL" id="MEP0946869.1"/>
    </source>
</evidence>
<dbReference type="CDD" id="cd07177">
    <property type="entry name" value="terB_like"/>
    <property type="match status" value="1"/>
</dbReference>
<dbReference type="Gene3D" id="1.10.3680.10">
    <property type="entry name" value="TerB-like"/>
    <property type="match status" value="1"/>
</dbReference>
<dbReference type="SUPFAM" id="SSF158682">
    <property type="entry name" value="TerB-like"/>
    <property type="match status" value="1"/>
</dbReference>
<dbReference type="InterPro" id="IPR029024">
    <property type="entry name" value="TerB-like"/>
</dbReference>
<dbReference type="Proteomes" id="UP001482513">
    <property type="component" value="Unassembled WGS sequence"/>
</dbReference>